<keyword evidence="2" id="KW-0479">Metal-binding</keyword>
<dbReference type="GO" id="GO:0005506">
    <property type="term" value="F:iron ion binding"/>
    <property type="evidence" value="ECO:0007669"/>
    <property type="project" value="InterPro"/>
</dbReference>
<dbReference type="InterPro" id="IPR002397">
    <property type="entry name" value="Cyt_P450_B"/>
</dbReference>
<evidence type="ECO:0000256" key="2">
    <source>
        <dbReference type="RuleBase" id="RU000461"/>
    </source>
</evidence>
<keyword evidence="2" id="KW-0560">Oxidoreductase</keyword>
<keyword evidence="4" id="KW-1185">Reference proteome</keyword>
<dbReference type="Proteomes" id="UP000538566">
    <property type="component" value="Unassembled WGS sequence"/>
</dbReference>
<accession>A0A7W7ADL5</accession>
<gene>
    <name evidence="3" type="ORF">GGR37_003333</name>
</gene>
<dbReference type="PANTHER" id="PTHR46696">
    <property type="entry name" value="P450, PUTATIVE (EUROFUNG)-RELATED"/>
    <property type="match status" value="1"/>
</dbReference>
<evidence type="ECO:0000256" key="1">
    <source>
        <dbReference type="ARBA" id="ARBA00010617"/>
    </source>
</evidence>
<dbReference type="InterPro" id="IPR017972">
    <property type="entry name" value="Cyt_P450_CS"/>
</dbReference>
<dbReference type="SUPFAM" id="SSF48264">
    <property type="entry name" value="Cytochrome P450"/>
    <property type="match status" value="1"/>
</dbReference>
<dbReference type="GO" id="GO:0004497">
    <property type="term" value="F:monooxygenase activity"/>
    <property type="evidence" value="ECO:0007669"/>
    <property type="project" value="UniProtKB-KW"/>
</dbReference>
<dbReference type="PROSITE" id="PS00086">
    <property type="entry name" value="CYTOCHROME_P450"/>
    <property type="match status" value="1"/>
</dbReference>
<keyword evidence="2" id="KW-0503">Monooxygenase</keyword>
<dbReference type="PRINTS" id="PR00359">
    <property type="entry name" value="BP450"/>
</dbReference>
<dbReference type="GO" id="GO:0020037">
    <property type="term" value="F:heme binding"/>
    <property type="evidence" value="ECO:0007669"/>
    <property type="project" value="InterPro"/>
</dbReference>
<proteinExistence type="inferred from homology"/>
<organism evidence="3 4">
    <name type="scientific">Novosphingobium taihuense</name>
    <dbReference type="NCBI Taxonomy" id="260085"/>
    <lineage>
        <taxon>Bacteria</taxon>
        <taxon>Pseudomonadati</taxon>
        <taxon>Pseudomonadota</taxon>
        <taxon>Alphaproteobacteria</taxon>
        <taxon>Sphingomonadales</taxon>
        <taxon>Sphingomonadaceae</taxon>
        <taxon>Novosphingobium</taxon>
    </lineage>
</organism>
<keyword evidence="2" id="KW-0349">Heme</keyword>
<keyword evidence="2" id="KW-0408">Iron</keyword>
<dbReference type="AlphaFoldDB" id="A0A7W7ADL5"/>
<dbReference type="OrthoDB" id="5522954at2"/>
<comment type="similarity">
    <text evidence="1 2">Belongs to the cytochrome P450 family.</text>
</comment>
<dbReference type="RefSeq" id="WP_144908013.1">
    <property type="nucleotide sequence ID" value="NZ_JACHOA010000006.1"/>
</dbReference>
<dbReference type="Gene3D" id="1.10.630.10">
    <property type="entry name" value="Cytochrome P450"/>
    <property type="match status" value="1"/>
</dbReference>
<dbReference type="InterPro" id="IPR001128">
    <property type="entry name" value="Cyt_P450"/>
</dbReference>
<reference evidence="3 4" key="1">
    <citation type="submission" date="2020-08" db="EMBL/GenBank/DDBJ databases">
        <title>Genomic Encyclopedia of Type Strains, Phase IV (KMG-IV): sequencing the most valuable type-strain genomes for metagenomic binning, comparative biology and taxonomic classification.</title>
        <authorList>
            <person name="Goeker M."/>
        </authorList>
    </citation>
    <scope>NUCLEOTIDE SEQUENCE [LARGE SCALE GENOMIC DNA]</scope>
    <source>
        <strain evidence="3 4">DSM 17507</strain>
    </source>
</reference>
<dbReference type="CDD" id="cd20629">
    <property type="entry name" value="P450_pinF1-like"/>
    <property type="match status" value="1"/>
</dbReference>
<sequence length="414" mass="46190">MASAFKIQEFDDPSYDPFLSDEVNFGDDLDPYPRIHALRDRGTVLPGSYRENVGLPCFYGPVRTFTILGSKEAEEALTDTSRFSNAGYRPTLGSTFGMGSISTMDNPEHGRWRKIFQKIFLPQYVKTWGGTIVDPVVNGLMAKFLPRGEADLVEEFTQRYPFEVIYHQLDLPQTDVNTFQRLAIGQTDYVHMAQAQEAGVKLGEYFRALIDARREAPGEDLVSLLAATEVDGEHLPELVLVSFLRQLMNAAGDTTYRGTSVLLTALLQNPDQLEAIRNDRSLIPNAIEEALRWDGPVISQLRTAVCDTTIGGVAIPAGAYVDVVAGAANRDPEIYPDPDTFNILRDRRAHYSFSRGPHICVGQHLARVEMTRALHAVLDNLHNLRLDPDKPAPEIRGIMMRVPAHIHVKFDQNA</sequence>
<protein>
    <submittedName>
        <fullName evidence="3">Cytochrome P450</fullName>
    </submittedName>
</protein>
<dbReference type="EMBL" id="JACHOA010000006">
    <property type="protein sequence ID" value="MBB4615043.1"/>
    <property type="molecule type" value="Genomic_DNA"/>
</dbReference>
<evidence type="ECO:0000313" key="3">
    <source>
        <dbReference type="EMBL" id="MBB4615043.1"/>
    </source>
</evidence>
<dbReference type="InterPro" id="IPR036396">
    <property type="entry name" value="Cyt_P450_sf"/>
</dbReference>
<dbReference type="GO" id="GO:0016705">
    <property type="term" value="F:oxidoreductase activity, acting on paired donors, with incorporation or reduction of molecular oxygen"/>
    <property type="evidence" value="ECO:0007669"/>
    <property type="project" value="InterPro"/>
</dbReference>
<comment type="caution">
    <text evidence="3">The sequence shown here is derived from an EMBL/GenBank/DDBJ whole genome shotgun (WGS) entry which is preliminary data.</text>
</comment>
<dbReference type="PANTHER" id="PTHR46696:SF3">
    <property type="entry name" value="PULCHERRIMINIC ACID SYNTHASE"/>
    <property type="match status" value="1"/>
</dbReference>
<name>A0A7W7ADL5_9SPHN</name>
<dbReference type="Pfam" id="PF00067">
    <property type="entry name" value="p450"/>
    <property type="match status" value="1"/>
</dbReference>
<evidence type="ECO:0000313" key="4">
    <source>
        <dbReference type="Proteomes" id="UP000538566"/>
    </source>
</evidence>